<feature type="domain" description="C2H2-type" evidence="10">
    <location>
        <begin position="356"/>
        <end position="384"/>
    </location>
</feature>
<dbReference type="FunFam" id="3.30.160.60:FF:000045">
    <property type="entry name" value="ZFP69 zinc finger protein B"/>
    <property type="match status" value="1"/>
</dbReference>
<dbReference type="FunFam" id="3.30.160.60:FF:000145">
    <property type="entry name" value="Zinc finger protein 574"/>
    <property type="match status" value="1"/>
</dbReference>
<feature type="compositionally biased region" description="Polar residues" evidence="9">
    <location>
        <begin position="772"/>
        <end position="789"/>
    </location>
</feature>
<proteinExistence type="predicted"/>
<dbReference type="InterPro" id="IPR013087">
    <property type="entry name" value="Znf_C2H2_type"/>
</dbReference>
<dbReference type="SUPFAM" id="SSF57667">
    <property type="entry name" value="beta-beta-alpha zinc fingers"/>
    <property type="match status" value="6"/>
</dbReference>
<gene>
    <name evidence="11" type="ORF">B7P43_G14410</name>
</gene>
<feature type="domain" description="C2H2-type" evidence="10">
    <location>
        <begin position="179"/>
        <end position="201"/>
    </location>
</feature>
<evidence type="ECO:0000313" key="12">
    <source>
        <dbReference type="Proteomes" id="UP000235965"/>
    </source>
</evidence>
<feature type="domain" description="C2H2-type" evidence="10">
    <location>
        <begin position="151"/>
        <end position="178"/>
    </location>
</feature>
<dbReference type="EMBL" id="NEVH01002717">
    <property type="protein sequence ID" value="PNF41384.1"/>
    <property type="molecule type" value="Genomic_DNA"/>
</dbReference>
<dbReference type="GO" id="GO:0008270">
    <property type="term" value="F:zinc ion binding"/>
    <property type="evidence" value="ECO:0007669"/>
    <property type="project" value="UniProtKB-KW"/>
</dbReference>
<evidence type="ECO:0000256" key="8">
    <source>
        <dbReference type="PROSITE-ProRule" id="PRU00042"/>
    </source>
</evidence>
<dbReference type="STRING" id="105785.A0A2J7RKM1"/>
<keyword evidence="4 8" id="KW-0863">Zinc-finger</keyword>
<comment type="subcellular location">
    <subcellularLocation>
        <location evidence="1">Nucleus</location>
    </subcellularLocation>
</comment>
<dbReference type="PANTHER" id="PTHR24404">
    <property type="entry name" value="ZINC FINGER PROTEIN"/>
    <property type="match status" value="1"/>
</dbReference>
<feature type="region of interest" description="Disordered" evidence="9">
    <location>
        <begin position="770"/>
        <end position="796"/>
    </location>
</feature>
<evidence type="ECO:0000313" key="11">
    <source>
        <dbReference type="EMBL" id="PNF41384.1"/>
    </source>
</evidence>
<dbReference type="InParanoid" id="A0A2J7RKM1"/>
<dbReference type="GO" id="GO:0003700">
    <property type="term" value="F:DNA-binding transcription factor activity"/>
    <property type="evidence" value="ECO:0007669"/>
    <property type="project" value="TreeGrafter"/>
</dbReference>
<evidence type="ECO:0000256" key="4">
    <source>
        <dbReference type="ARBA" id="ARBA00022771"/>
    </source>
</evidence>
<keyword evidence="5" id="KW-0862">Zinc</keyword>
<dbReference type="SMART" id="SM00355">
    <property type="entry name" value="ZnF_C2H2"/>
    <property type="match status" value="15"/>
</dbReference>
<dbReference type="PROSITE" id="PS50157">
    <property type="entry name" value="ZINC_FINGER_C2H2_2"/>
    <property type="match status" value="10"/>
</dbReference>
<dbReference type="Gene3D" id="3.30.160.60">
    <property type="entry name" value="Classic Zinc Finger"/>
    <property type="match status" value="7"/>
</dbReference>
<name>A0A2J7RKM1_9NEOP</name>
<dbReference type="PANTHER" id="PTHR24404:SF106">
    <property type="entry name" value="C2H2-TYPE DOMAIN-CONTAINING PROTEIN"/>
    <property type="match status" value="1"/>
</dbReference>
<keyword evidence="7" id="KW-0539">Nucleus</keyword>
<dbReference type="GO" id="GO:0006357">
    <property type="term" value="P:regulation of transcription by RNA polymerase II"/>
    <property type="evidence" value="ECO:0007669"/>
    <property type="project" value="TreeGrafter"/>
</dbReference>
<keyword evidence="3" id="KW-0677">Repeat</keyword>
<feature type="domain" description="C2H2-type" evidence="10">
    <location>
        <begin position="204"/>
        <end position="234"/>
    </location>
</feature>
<evidence type="ECO:0000256" key="5">
    <source>
        <dbReference type="ARBA" id="ARBA00022833"/>
    </source>
</evidence>
<dbReference type="AlphaFoldDB" id="A0A2J7RKM1"/>
<dbReference type="InterPro" id="IPR050589">
    <property type="entry name" value="Ikaros_C2H2-ZF"/>
</dbReference>
<evidence type="ECO:0000256" key="6">
    <source>
        <dbReference type="ARBA" id="ARBA00023125"/>
    </source>
</evidence>
<dbReference type="Proteomes" id="UP000235965">
    <property type="component" value="Unassembled WGS sequence"/>
</dbReference>
<dbReference type="PROSITE" id="PS00028">
    <property type="entry name" value="ZINC_FINGER_C2H2_1"/>
    <property type="match status" value="10"/>
</dbReference>
<dbReference type="Pfam" id="PF00096">
    <property type="entry name" value="zf-C2H2"/>
    <property type="match status" value="3"/>
</dbReference>
<feature type="domain" description="C2H2-type" evidence="10">
    <location>
        <begin position="299"/>
        <end position="327"/>
    </location>
</feature>
<feature type="domain" description="C2H2-type" evidence="10">
    <location>
        <begin position="328"/>
        <end position="355"/>
    </location>
</feature>
<dbReference type="OrthoDB" id="3565419at2759"/>
<evidence type="ECO:0000259" key="10">
    <source>
        <dbReference type="PROSITE" id="PS50157"/>
    </source>
</evidence>
<evidence type="ECO:0000256" key="2">
    <source>
        <dbReference type="ARBA" id="ARBA00022723"/>
    </source>
</evidence>
<feature type="domain" description="C2H2-type" evidence="10">
    <location>
        <begin position="413"/>
        <end position="436"/>
    </location>
</feature>
<keyword evidence="6" id="KW-0238">DNA-binding</keyword>
<dbReference type="InterPro" id="IPR036236">
    <property type="entry name" value="Znf_C2H2_sf"/>
</dbReference>
<dbReference type="GO" id="GO:0000978">
    <property type="term" value="F:RNA polymerase II cis-regulatory region sequence-specific DNA binding"/>
    <property type="evidence" value="ECO:0007669"/>
    <property type="project" value="TreeGrafter"/>
</dbReference>
<protein>
    <recommendedName>
        <fullName evidence="10">C2H2-type domain-containing protein</fullName>
    </recommendedName>
</protein>
<evidence type="ECO:0000256" key="3">
    <source>
        <dbReference type="ARBA" id="ARBA00022737"/>
    </source>
</evidence>
<evidence type="ECO:0000256" key="1">
    <source>
        <dbReference type="ARBA" id="ARBA00004123"/>
    </source>
</evidence>
<dbReference type="GO" id="GO:0005634">
    <property type="term" value="C:nucleus"/>
    <property type="evidence" value="ECO:0007669"/>
    <property type="project" value="UniProtKB-SubCell"/>
</dbReference>
<comment type="caution">
    <text evidence="11">The sequence shown here is derived from an EMBL/GenBank/DDBJ whole genome shotgun (WGS) entry which is preliminary data.</text>
</comment>
<evidence type="ECO:0000256" key="7">
    <source>
        <dbReference type="ARBA" id="ARBA00023242"/>
    </source>
</evidence>
<reference evidence="11 12" key="1">
    <citation type="submission" date="2017-12" db="EMBL/GenBank/DDBJ databases">
        <title>Hemimetabolous genomes reveal molecular basis of termite eusociality.</title>
        <authorList>
            <person name="Harrison M.C."/>
            <person name="Jongepier E."/>
            <person name="Robertson H.M."/>
            <person name="Arning N."/>
            <person name="Bitard-Feildel T."/>
            <person name="Chao H."/>
            <person name="Childers C.P."/>
            <person name="Dinh H."/>
            <person name="Doddapaneni H."/>
            <person name="Dugan S."/>
            <person name="Gowin J."/>
            <person name="Greiner C."/>
            <person name="Han Y."/>
            <person name="Hu H."/>
            <person name="Hughes D.S.T."/>
            <person name="Huylmans A.-K."/>
            <person name="Kemena C."/>
            <person name="Kremer L.P.M."/>
            <person name="Lee S.L."/>
            <person name="Lopez-Ezquerra A."/>
            <person name="Mallet L."/>
            <person name="Monroy-Kuhn J.M."/>
            <person name="Moser A."/>
            <person name="Murali S.C."/>
            <person name="Muzny D.M."/>
            <person name="Otani S."/>
            <person name="Piulachs M.-D."/>
            <person name="Poelchau M."/>
            <person name="Qu J."/>
            <person name="Schaub F."/>
            <person name="Wada-Katsumata A."/>
            <person name="Worley K.C."/>
            <person name="Xie Q."/>
            <person name="Ylla G."/>
            <person name="Poulsen M."/>
            <person name="Gibbs R.A."/>
            <person name="Schal C."/>
            <person name="Richards S."/>
            <person name="Belles X."/>
            <person name="Korb J."/>
            <person name="Bornberg-Bauer E."/>
        </authorList>
    </citation>
    <scope>NUCLEOTIDE SEQUENCE [LARGE SCALE GENOMIC DNA]</scope>
    <source>
        <tissue evidence="11">Whole body</tissue>
    </source>
</reference>
<feature type="domain" description="C2H2-type" evidence="10">
    <location>
        <begin position="236"/>
        <end position="263"/>
    </location>
</feature>
<feature type="domain" description="C2H2-type" evidence="10">
    <location>
        <begin position="124"/>
        <end position="151"/>
    </location>
</feature>
<keyword evidence="2" id="KW-0479">Metal-binding</keyword>
<keyword evidence="12" id="KW-1185">Reference proteome</keyword>
<sequence>MEDLFKCPLCEVACGNKGNLLSHVDKHKGFPISCIICHSAFKNKFAFDYHLVSELCKKTKKHVGKLRYCPQCPQTFPNRRHLDKHVEGHRRNNCQYCEARFTTRKELTFHMAQEHKMKLEKAKYQCQFCERCFVKQVTLFNHYNQHANGKFVCQGCGLFLDTKEEFETHRERHEQERPWKCTRCATTFSRRQQYVVHMESHEKYQCKTCNMGFAAKATLQEHARACQNQSGRESQHECPECGKIFSREGQLKLHLKAHTGEEAYTCLVCKKGLQTAEDYNQHIQATCHRIAEDDPKKPYECQQCDKCFSHDYLLEEHENQMHSTTHTYKCTFCDHSSNSRSNMTRHLALHTEKRRFACNQCGAAFHALTTLKDHCNSVHSQQRHFSCDMCDKMFKLQSDLRRHIQSHSDMRLFKCPYCSHSYKRASHLRRHEESAHRIIFKPRKLQRLGHDENGVLVPVGKGSKSLSGEVKGESSLVPAGQQWTSPATSQGSVFTNPVLSLVDADLGKVITLQEVCTVSDASILATTGDLATTEVLTLPPDDTLTTIVTCADGTTLGSFQSGEMMQTIEVTYDLTFPTSQTLTTVLSSSEPQLVFATPITMSLDQHQTVLTVSEIDPTNSASGKVQLLDAHAASKLPDTIFIEEGRLEGLEEPMLLDGSEPVPHIKIENFSALEETVLQMTAGSDLPGTAGTVSRLHSEQAPATTGCSVLPDDVLTSSSLLRERLISGPKPRPSTLPSLPLVPSQCDALVASAVSSISIPASIPGSIAQPDSGISTLPVSSPVPTTSGADGSHLDPVLSIPNTVKPLYASITVGNIDPDSVIASFSVPNSIQLSCADISSDGTNVEPSVPQIAISESVLSPHSDISHKGAPPSTDITAMSVPNSATDPIVPLANTNSHSSISAFTAPNAVETTISGISTQGIDPIQPLCPDVSDKHCDSDISDMNVNPSIPTLSVDAADVSLSGVDICPSQPQDVSMCIEDTQADLVLASLPISTEDIHPNSSLPIVVQSPCSDEPPNTMMPDFLPQSFPFLNVE</sequence>
<evidence type="ECO:0000256" key="9">
    <source>
        <dbReference type="SAM" id="MobiDB-lite"/>
    </source>
</evidence>
<organism evidence="11 12">
    <name type="scientific">Cryptotermes secundus</name>
    <dbReference type="NCBI Taxonomy" id="105785"/>
    <lineage>
        <taxon>Eukaryota</taxon>
        <taxon>Metazoa</taxon>
        <taxon>Ecdysozoa</taxon>
        <taxon>Arthropoda</taxon>
        <taxon>Hexapoda</taxon>
        <taxon>Insecta</taxon>
        <taxon>Pterygota</taxon>
        <taxon>Neoptera</taxon>
        <taxon>Polyneoptera</taxon>
        <taxon>Dictyoptera</taxon>
        <taxon>Blattodea</taxon>
        <taxon>Blattoidea</taxon>
        <taxon>Termitoidae</taxon>
        <taxon>Kalotermitidae</taxon>
        <taxon>Cryptotermitinae</taxon>
        <taxon>Cryptotermes</taxon>
    </lineage>
</organism>
<feature type="domain" description="C2H2-type" evidence="10">
    <location>
        <begin position="385"/>
        <end position="412"/>
    </location>
</feature>
<accession>A0A2J7RKM1</accession>